<dbReference type="Proteomes" id="UP000235786">
    <property type="component" value="Unassembled WGS sequence"/>
</dbReference>
<evidence type="ECO:0000256" key="1">
    <source>
        <dbReference type="SAM" id="SignalP"/>
    </source>
</evidence>
<keyword evidence="1" id="KW-0732">Signal</keyword>
<feature type="chain" id="PRO_5014387723" description="F-box domain-containing protein" evidence="1">
    <location>
        <begin position="23"/>
        <end position="628"/>
    </location>
</feature>
<gene>
    <name evidence="2" type="ORF">L207DRAFT_196942</name>
</gene>
<organism evidence="2 3">
    <name type="scientific">Hyaloscypha variabilis (strain UAMH 11265 / GT02V1 / F)</name>
    <name type="common">Meliniomyces variabilis</name>
    <dbReference type="NCBI Taxonomy" id="1149755"/>
    <lineage>
        <taxon>Eukaryota</taxon>
        <taxon>Fungi</taxon>
        <taxon>Dikarya</taxon>
        <taxon>Ascomycota</taxon>
        <taxon>Pezizomycotina</taxon>
        <taxon>Leotiomycetes</taxon>
        <taxon>Helotiales</taxon>
        <taxon>Hyaloscyphaceae</taxon>
        <taxon>Hyaloscypha</taxon>
        <taxon>Hyaloscypha variabilis</taxon>
    </lineage>
</organism>
<name>A0A2J6QXR0_HYAVF</name>
<protein>
    <recommendedName>
        <fullName evidence="4">F-box domain-containing protein</fullName>
    </recommendedName>
</protein>
<reference evidence="2 3" key="1">
    <citation type="submission" date="2016-04" db="EMBL/GenBank/DDBJ databases">
        <title>A degradative enzymes factory behind the ericoid mycorrhizal symbiosis.</title>
        <authorList>
            <consortium name="DOE Joint Genome Institute"/>
            <person name="Martino E."/>
            <person name="Morin E."/>
            <person name="Grelet G."/>
            <person name="Kuo A."/>
            <person name="Kohler A."/>
            <person name="Daghino S."/>
            <person name="Barry K."/>
            <person name="Choi C."/>
            <person name="Cichocki N."/>
            <person name="Clum A."/>
            <person name="Copeland A."/>
            <person name="Hainaut M."/>
            <person name="Haridas S."/>
            <person name="Labutti K."/>
            <person name="Lindquist E."/>
            <person name="Lipzen A."/>
            <person name="Khouja H.-R."/>
            <person name="Murat C."/>
            <person name="Ohm R."/>
            <person name="Olson A."/>
            <person name="Spatafora J."/>
            <person name="Veneault-Fourrey C."/>
            <person name="Henrissat B."/>
            <person name="Grigoriev I."/>
            <person name="Martin F."/>
            <person name="Perotto S."/>
        </authorList>
    </citation>
    <scope>NUCLEOTIDE SEQUENCE [LARGE SCALE GENOMIC DNA]</scope>
    <source>
        <strain evidence="2 3">F</strain>
    </source>
</reference>
<dbReference type="OrthoDB" id="3945550at2759"/>
<evidence type="ECO:0000313" key="3">
    <source>
        <dbReference type="Proteomes" id="UP000235786"/>
    </source>
</evidence>
<feature type="signal peptide" evidence="1">
    <location>
        <begin position="1"/>
        <end position="22"/>
    </location>
</feature>
<dbReference type="AlphaFoldDB" id="A0A2J6QXR0"/>
<dbReference type="EMBL" id="KZ613964">
    <property type="protein sequence ID" value="PMD31066.1"/>
    <property type="molecule type" value="Genomic_DNA"/>
</dbReference>
<accession>A0A2J6QXR0</accession>
<evidence type="ECO:0008006" key="4">
    <source>
        <dbReference type="Google" id="ProtNLM"/>
    </source>
</evidence>
<sequence length="628" mass="71826">MHHHAILCFFYILLTFCPSIDTASYEMTRRFDIKYGDSAPQLSHIKDSHEDGINFKANQARISLCLRHTYGGKKLGEFSLPGTHYLKLDYGDTALSKTSDFFLGVLENLDLSAHSTWIVDINDSGVWPGDGALLSRVLHKLPSIQTLYWRQGEPIPLNIVQFLETNHPQCQLYYELDLGYWAPADGSIHRHRRSRRNPIDEEVIATEEQNSQLARQSILNSTILYSLKVEVSSGGRKRDPSMMDLIFCILTTCPNIKELDISMLRGGGCVVYHTDNPQALDFTSSDAVLAPLESLTLDGYMLHAKPNGLKWREWETDHPERSILNKPWKYLPDSAVNYIGYSKIKEWGGLQTVVKYDTSPLKPCTKTNVDVWLERMDWTHLRTLKIQDPSTEDLQVLGGNTLPSLRNVEFSGYYAHHHAILDFLSNSSFRLESIKFDGIYFCSITQAISSIVENHGPSLHTLVIKHSQPSRRYYGGVYSPSERNRPYRHPSSSFLNTTHITQLKDNILGLNTLDLDILVGEEWNYEFLDTLNSFPELEYLTLRFEAPAGGWDDGDEDEDEDELDEERIVYQHYGQSSEYRYKEIDHKLYLMVGLKEYLTNGKVGKPYKKLETWVGSEVVGDAEFISQL</sequence>
<keyword evidence="3" id="KW-1185">Reference proteome</keyword>
<proteinExistence type="predicted"/>
<evidence type="ECO:0000313" key="2">
    <source>
        <dbReference type="EMBL" id="PMD31066.1"/>
    </source>
</evidence>